<gene>
    <name evidence="1" type="ORF">ABJI51_07170</name>
</gene>
<name>A0ABV0L954_9PSEU</name>
<protein>
    <submittedName>
        <fullName evidence="1">Uncharacterized protein</fullName>
    </submittedName>
</protein>
<accession>A0ABV0L954</accession>
<dbReference type="Proteomes" id="UP001440984">
    <property type="component" value="Unassembled WGS sequence"/>
</dbReference>
<reference evidence="1 2" key="1">
    <citation type="submission" date="2024-05" db="EMBL/GenBank/DDBJ databases">
        <authorList>
            <person name="Zhao H."/>
            <person name="Xu Y."/>
            <person name="Lin S."/>
            <person name="Spain J.C."/>
            <person name="Zhou N.-Y."/>
        </authorList>
    </citation>
    <scope>NUCLEOTIDE SEQUENCE [LARGE SCALE GENOMIC DNA]</scope>
    <source>
        <strain evidence="1 2">NEAU-NG30</strain>
    </source>
</reference>
<dbReference type="EMBL" id="JBDZYD010000002">
    <property type="protein sequence ID" value="MEQ0558845.1"/>
    <property type="molecule type" value="Genomic_DNA"/>
</dbReference>
<proteinExistence type="predicted"/>
<keyword evidence="2" id="KW-1185">Reference proteome</keyword>
<organism evidence="1 2">
    <name type="scientific">Amycolatopsis melonis</name>
    <dbReference type="NCBI Taxonomy" id="3156488"/>
    <lineage>
        <taxon>Bacteria</taxon>
        <taxon>Bacillati</taxon>
        <taxon>Actinomycetota</taxon>
        <taxon>Actinomycetes</taxon>
        <taxon>Pseudonocardiales</taxon>
        <taxon>Pseudonocardiaceae</taxon>
        <taxon>Amycolatopsis</taxon>
    </lineage>
</organism>
<sequence>MDQRTDSAECAEPDPVLDAVVVPAWRSVAGLTPAIRLAQDLGTRLVLLCSGRVRAAEARTAATGLTVAAIDIPPGYRNPLLDFATSKHPAVADAQFTDVRVKRNLGLLIARMSGWSRILFLDDDHLLGPAQARAAGAALRTHRVAAFRAEEFPDRSVVRHAEQLAGGTPAISPSIGTAAVRLDAGTTFFPEVYNEDWLFLYDSAAPGPADAGTVRQLPYDPFARPARAAAEEFGDVLAEGLVRFREAGLHATEASEADWTAVVRERGDLLGDLARRLRARDHAKPALRALEAAADRLSRTTGEQLASYVTLWREDVERWRERLDAVGGSLPVASALRFLGLHEQAVLSAAEPPAVATG</sequence>
<comment type="caution">
    <text evidence="1">The sequence shown here is derived from an EMBL/GenBank/DDBJ whole genome shotgun (WGS) entry which is preliminary data.</text>
</comment>
<evidence type="ECO:0000313" key="2">
    <source>
        <dbReference type="Proteomes" id="UP001440984"/>
    </source>
</evidence>
<evidence type="ECO:0000313" key="1">
    <source>
        <dbReference type="EMBL" id="MEQ0558845.1"/>
    </source>
</evidence>
<dbReference type="RefSeq" id="WP_348948469.1">
    <property type="nucleotide sequence ID" value="NZ_JBDZYD010000002.1"/>
</dbReference>